<name>A0ABU6YBQ4_9FABA</name>
<reference evidence="1 2" key="1">
    <citation type="journal article" date="2023" name="Plants (Basel)">
        <title>Bridging the Gap: Combining Genomics and Transcriptomics Approaches to Understand Stylosanthes scabra, an Orphan Legume from the Brazilian Caatinga.</title>
        <authorList>
            <person name="Ferreira-Neto J.R.C."/>
            <person name="da Silva M.D."/>
            <person name="Binneck E."/>
            <person name="de Melo N.F."/>
            <person name="da Silva R.H."/>
            <person name="de Melo A.L.T.M."/>
            <person name="Pandolfi V."/>
            <person name="Bustamante F.O."/>
            <person name="Brasileiro-Vidal A.C."/>
            <person name="Benko-Iseppon A.M."/>
        </authorList>
    </citation>
    <scope>NUCLEOTIDE SEQUENCE [LARGE SCALE GENOMIC DNA]</scope>
    <source>
        <tissue evidence="1">Leaves</tissue>
    </source>
</reference>
<dbReference type="Proteomes" id="UP001341840">
    <property type="component" value="Unassembled WGS sequence"/>
</dbReference>
<evidence type="ECO:0000313" key="2">
    <source>
        <dbReference type="Proteomes" id="UP001341840"/>
    </source>
</evidence>
<accession>A0ABU6YBQ4</accession>
<gene>
    <name evidence="1" type="ORF">PIB30_035500</name>
</gene>
<dbReference type="EMBL" id="JASCZI010241825">
    <property type="protein sequence ID" value="MED6207399.1"/>
    <property type="molecule type" value="Genomic_DNA"/>
</dbReference>
<comment type="caution">
    <text evidence="1">The sequence shown here is derived from an EMBL/GenBank/DDBJ whole genome shotgun (WGS) entry which is preliminary data.</text>
</comment>
<sequence>MELLNNHNEASNTGAVGKRTIAWTGKEENAVAATPSKIEGARTKDNRRRDVAARRRRGSMLQIEPEEASTTHGISALTMAMDTEKLGKGRRNSPEEAYGFVF</sequence>
<keyword evidence="2" id="KW-1185">Reference proteome</keyword>
<evidence type="ECO:0000313" key="1">
    <source>
        <dbReference type="EMBL" id="MED6207399.1"/>
    </source>
</evidence>
<proteinExistence type="predicted"/>
<organism evidence="1 2">
    <name type="scientific">Stylosanthes scabra</name>
    <dbReference type="NCBI Taxonomy" id="79078"/>
    <lineage>
        <taxon>Eukaryota</taxon>
        <taxon>Viridiplantae</taxon>
        <taxon>Streptophyta</taxon>
        <taxon>Embryophyta</taxon>
        <taxon>Tracheophyta</taxon>
        <taxon>Spermatophyta</taxon>
        <taxon>Magnoliopsida</taxon>
        <taxon>eudicotyledons</taxon>
        <taxon>Gunneridae</taxon>
        <taxon>Pentapetalae</taxon>
        <taxon>rosids</taxon>
        <taxon>fabids</taxon>
        <taxon>Fabales</taxon>
        <taxon>Fabaceae</taxon>
        <taxon>Papilionoideae</taxon>
        <taxon>50 kb inversion clade</taxon>
        <taxon>dalbergioids sensu lato</taxon>
        <taxon>Dalbergieae</taxon>
        <taxon>Pterocarpus clade</taxon>
        <taxon>Stylosanthes</taxon>
    </lineage>
</organism>
<protein>
    <submittedName>
        <fullName evidence="1">Uncharacterized protein</fullName>
    </submittedName>
</protein>